<proteinExistence type="predicted"/>
<keyword evidence="2" id="KW-1185">Reference proteome</keyword>
<name>A0A3E0DRL6_9BACT</name>
<dbReference type="Proteomes" id="UP000256405">
    <property type="component" value="Unassembled WGS sequence"/>
</dbReference>
<accession>A0A3E0DRL6</accession>
<dbReference type="EMBL" id="QUNF01000016">
    <property type="protein sequence ID" value="REG84055.1"/>
    <property type="molecule type" value="Genomic_DNA"/>
</dbReference>
<dbReference type="AlphaFoldDB" id="A0A3E0DRL6"/>
<reference evidence="1 2" key="1">
    <citation type="submission" date="2018-08" db="EMBL/GenBank/DDBJ databases">
        <title>Genomic Encyclopedia of Archaeal and Bacterial Type Strains, Phase II (KMG-II): from individual species to whole genera.</title>
        <authorList>
            <person name="Goeker M."/>
        </authorList>
    </citation>
    <scope>NUCLEOTIDE SEQUENCE [LARGE SCALE GENOMIC DNA]</scope>
    <source>
        <strain evidence="1 2">DSM 15986</strain>
    </source>
</reference>
<comment type="caution">
    <text evidence="1">The sequence shown here is derived from an EMBL/GenBank/DDBJ whole genome shotgun (WGS) entry which is preliminary data.</text>
</comment>
<evidence type="ECO:0000313" key="2">
    <source>
        <dbReference type="Proteomes" id="UP000256405"/>
    </source>
</evidence>
<evidence type="ECO:0000313" key="1">
    <source>
        <dbReference type="EMBL" id="REG84055.1"/>
    </source>
</evidence>
<sequence length="87" mass="10174">METKTKKEFDAIKMAREIKDKLNAKFPRCLIRKSLNISSRNVQKPTALSQVFEKYFSKTSELEKPFIMLIKRKKPPKSGGFYYVLGK</sequence>
<protein>
    <submittedName>
        <fullName evidence="1">Uncharacterized protein</fullName>
    </submittedName>
</protein>
<gene>
    <name evidence="1" type="ORF">C8N25_116110</name>
</gene>
<organism evidence="1 2">
    <name type="scientific">Algoriphagus antarcticus</name>
    <dbReference type="NCBI Taxonomy" id="238540"/>
    <lineage>
        <taxon>Bacteria</taxon>
        <taxon>Pseudomonadati</taxon>
        <taxon>Bacteroidota</taxon>
        <taxon>Cytophagia</taxon>
        <taxon>Cytophagales</taxon>
        <taxon>Cyclobacteriaceae</taxon>
        <taxon>Algoriphagus</taxon>
    </lineage>
</organism>